<keyword evidence="3" id="KW-1185">Reference proteome</keyword>
<reference evidence="3" key="1">
    <citation type="submission" date="2010-05" db="EMBL/GenBank/DDBJ databases">
        <title>Complete sequence of Staphylothermus hellenicus DSM 12710.</title>
        <authorList>
            <consortium name="US DOE Joint Genome Institute"/>
            <person name="Lucas S."/>
            <person name="Copeland A."/>
            <person name="Lapidus A."/>
            <person name="Cheng J.-F."/>
            <person name="Bruce D."/>
            <person name="Goodwin L."/>
            <person name="Pitluck S."/>
            <person name="Davenport K."/>
            <person name="Detter J.C."/>
            <person name="Han C."/>
            <person name="Tapia R."/>
            <person name="Larimer F."/>
            <person name="Land M."/>
            <person name="Hauser L."/>
            <person name="Kyrpides N."/>
            <person name="Mikhailova N."/>
            <person name="Anderson I.J."/>
            <person name="Woyke T."/>
        </authorList>
    </citation>
    <scope>NUCLEOTIDE SEQUENCE [LARGE SCALE GENOMIC DNA]</scope>
    <source>
        <strain evidence="3">DSM 12710 / JCM 10830 / BK20S6-10-b1 / P8</strain>
    </source>
</reference>
<protein>
    <submittedName>
        <fullName evidence="2">Uncharacterized protein</fullName>
    </submittedName>
</protein>
<dbReference type="Proteomes" id="UP000002573">
    <property type="component" value="Chromosome"/>
</dbReference>
<name>D7DB31_STAHD</name>
<dbReference type="HOGENOM" id="CLU_3210907_0_0_2"/>
<evidence type="ECO:0000313" key="3">
    <source>
        <dbReference type="Proteomes" id="UP000002573"/>
    </source>
</evidence>
<keyword evidence="1" id="KW-0812">Transmembrane</keyword>
<keyword evidence="1" id="KW-0472">Membrane</keyword>
<evidence type="ECO:0000313" key="2">
    <source>
        <dbReference type="EMBL" id="ADI31378.1"/>
    </source>
</evidence>
<dbReference type="KEGG" id="shc:Shell_0239"/>
<dbReference type="EMBL" id="CP002051">
    <property type="protein sequence ID" value="ADI31378.1"/>
    <property type="molecule type" value="Genomic_DNA"/>
</dbReference>
<reference evidence="2 3" key="2">
    <citation type="journal article" date="2011" name="Stand. Genomic Sci.">
        <title>Complete genome sequence of Staphylothermus hellenicus P8.</title>
        <authorList>
            <person name="Anderson I."/>
            <person name="Wirth R."/>
            <person name="Lucas S."/>
            <person name="Copeland A."/>
            <person name="Lapidus A."/>
            <person name="Cheng J.F."/>
            <person name="Goodwin L."/>
            <person name="Pitluck S."/>
            <person name="Davenport K."/>
            <person name="Detter J.C."/>
            <person name="Han C."/>
            <person name="Tapia R."/>
            <person name="Land M."/>
            <person name="Hauser L."/>
            <person name="Pati A."/>
            <person name="Mikhailova N."/>
            <person name="Woyke T."/>
            <person name="Klenk H.P."/>
            <person name="Kyrpides N."/>
            <person name="Ivanova N."/>
        </authorList>
    </citation>
    <scope>NUCLEOTIDE SEQUENCE [LARGE SCALE GENOMIC DNA]</scope>
    <source>
        <strain evidence="3">DSM 12710 / JCM 10830 / BK20S6-10-b1 / P8</strain>
    </source>
</reference>
<organism evidence="2 3">
    <name type="scientific">Staphylothermus hellenicus (strain DSM 12710 / JCM 10830 / BK20S6-10-b1 / P8)</name>
    <dbReference type="NCBI Taxonomy" id="591019"/>
    <lineage>
        <taxon>Archaea</taxon>
        <taxon>Thermoproteota</taxon>
        <taxon>Thermoprotei</taxon>
        <taxon>Desulfurococcales</taxon>
        <taxon>Desulfurococcaceae</taxon>
        <taxon>Staphylothermus</taxon>
    </lineage>
</organism>
<sequence>MLLYMLVIYVEVYLAYIHTYRLVNEKIRMREKHGLLIVIYYLIP</sequence>
<dbReference type="AlphaFoldDB" id="D7DB31"/>
<gene>
    <name evidence="2" type="ordered locus">Shell_0239</name>
</gene>
<accession>D7DB31</accession>
<proteinExistence type="predicted"/>
<evidence type="ECO:0000256" key="1">
    <source>
        <dbReference type="SAM" id="Phobius"/>
    </source>
</evidence>
<keyword evidence="1" id="KW-1133">Transmembrane helix</keyword>
<feature type="transmembrane region" description="Helical" evidence="1">
    <location>
        <begin position="6"/>
        <end position="23"/>
    </location>
</feature>